<evidence type="ECO:0000313" key="9">
    <source>
        <dbReference type="Proteomes" id="UP000653644"/>
    </source>
</evidence>
<dbReference type="PANTHER" id="PTHR18968:SF129">
    <property type="entry name" value="ACETOLACTATE SYNTHASE"/>
    <property type="match status" value="1"/>
</dbReference>
<dbReference type="Proteomes" id="UP000653644">
    <property type="component" value="Unassembled WGS sequence"/>
</dbReference>
<evidence type="ECO:0000259" key="7">
    <source>
        <dbReference type="Pfam" id="PF02776"/>
    </source>
</evidence>
<dbReference type="InterPro" id="IPR045229">
    <property type="entry name" value="TPP_enz"/>
</dbReference>
<dbReference type="InterPro" id="IPR012000">
    <property type="entry name" value="Thiamin_PyroP_enz_cen_dom"/>
</dbReference>
<organism evidence="8 9">
    <name type="scientific">Streptomyces canarius</name>
    <dbReference type="NCBI Taxonomy" id="285453"/>
    <lineage>
        <taxon>Bacteria</taxon>
        <taxon>Bacillati</taxon>
        <taxon>Actinomycetota</taxon>
        <taxon>Actinomycetes</taxon>
        <taxon>Kitasatosporales</taxon>
        <taxon>Streptomycetaceae</taxon>
        <taxon>Streptomyces</taxon>
    </lineage>
</organism>
<keyword evidence="2 3" id="KW-0786">Thiamine pyrophosphate</keyword>
<feature type="domain" description="Thiamine pyrophosphate enzyme central" evidence="5">
    <location>
        <begin position="239"/>
        <end position="374"/>
    </location>
</feature>
<sequence length="603" mass="63483">MKRAEARTGPSHPTRLWHRPDGRPSNEVKPVSAPVRPPSAATGGTGGVPAEPTRSAQRVVECLQANDVPYVFGVPGAKIDAVYDALVDGGPELVVCRHEQNAVFMAAAVGRLTGIPGVVLVTSGPGTSNLATGLLTATTEQDPVVALCGAVSRPDRLKRTHQSMDAAALLTAVTKSAGEVSHPDNVPEAVANAFRCALTEPRGAAAVILPADVAAETTPAAIRKPLPVPPAGPAPAEQIREAARILRGARNPVVLVGARGAGEAACAAIRSLIAGGGLPVIETFQAAGVVSRDLESHYLGRVGLFRNQPADVVAAAADVILAIGFDPVEYDPGLWNTDPERTVVHIDALPAEIDNHYQPALELRGDIAATLAELARHTGPVRLDPEADAAVAAQRARLTAIDDEARARPVSDRGLDPAAVCLELRDHLDDQATIACDIGSVYIHMARHFRVYEPRRLLFSNGQQTLGVALPWALAAALVRPGTQIVSVSGDGGFLFSAQELETATRLGLTFVHIIFRDNTYDMVGFQQDLKYGRRSGVALGDYDAVAYAEAFGARGVRVRTMEEFGSALRQALGADGPTIIDVPVDYSRNTELGEHLIPGAFE</sequence>
<dbReference type="SUPFAM" id="SSF52467">
    <property type="entry name" value="DHS-like NAD/FAD-binding domain"/>
    <property type="match status" value="1"/>
</dbReference>
<dbReference type="Gene3D" id="3.40.50.1220">
    <property type="entry name" value="TPP-binding domain"/>
    <property type="match status" value="1"/>
</dbReference>
<dbReference type="Gene3D" id="3.40.50.970">
    <property type="match status" value="2"/>
</dbReference>
<evidence type="ECO:0000259" key="5">
    <source>
        <dbReference type="Pfam" id="PF00205"/>
    </source>
</evidence>
<evidence type="ECO:0000256" key="1">
    <source>
        <dbReference type="ARBA" id="ARBA00007812"/>
    </source>
</evidence>
<proteinExistence type="inferred from homology"/>
<keyword evidence="9" id="KW-1185">Reference proteome</keyword>
<evidence type="ECO:0000313" key="8">
    <source>
        <dbReference type="EMBL" id="GHA61700.1"/>
    </source>
</evidence>
<protein>
    <submittedName>
        <fullName evidence="8">Acetolactate synthase</fullName>
    </submittedName>
</protein>
<feature type="domain" description="Thiamine pyrophosphate enzyme TPP-binding" evidence="6">
    <location>
        <begin position="437"/>
        <end position="583"/>
    </location>
</feature>
<dbReference type="NCBIfam" id="TIGR02418">
    <property type="entry name" value="acolac_catab"/>
    <property type="match status" value="1"/>
</dbReference>
<dbReference type="InterPro" id="IPR011766">
    <property type="entry name" value="TPP_enzyme_TPP-bd"/>
</dbReference>
<evidence type="ECO:0000256" key="3">
    <source>
        <dbReference type="RuleBase" id="RU362132"/>
    </source>
</evidence>
<dbReference type="Pfam" id="PF02776">
    <property type="entry name" value="TPP_enzyme_N"/>
    <property type="match status" value="1"/>
</dbReference>
<dbReference type="Pfam" id="PF02775">
    <property type="entry name" value="TPP_enzyme_C"/>
    <property type="match status" value="1"/>
</dbReference>
<comment type="similarity">
    <text evidence="1 3">Belongs to the TPP enzyme family.</text>
</comment>
<dbReference type="PANTHER" id="PTHR18968">
    <property type="entry name" value="THIAMINE PYROPHOSPHATE ENZYMES"/>
    <property type="match status" value="1"/>
</dbReference>
<name>A0ABQ3DAS6_9ACTN</name>
<dbReference type="EMBL" id="BMVN01000045">
    <property type="protein sequence ID" value="GHA61700.1"/>
    <property type="molecule type" value="Genomic_DNA"/>
</dbReference>
<evidence type="ECO:0000256" key="2">
    <source>
        <dbReference type="ARBA" id="ARBA00023052"/>
    </source>
</evidence>
<comment type="caution">
    <text evidence="8">The sequence shown here is derived from an EMBL/GenBank/DDBJ whole genome shotgun (WGS) entry which is preliminary data.</text>
</comment>
<dbReference type="InterPro" id="IPR029035">
    <property type="entry name" value="DHS-like_NAD/FAD-binding_dom"/>
</dbReference>
<dbReference type="InterPro" id="IPR012782">
    <property type="entry name" value="Acetolactate_synth_catblc"/>
</dbReference>
<evidence type="ECO:0000259" key="6">
    <source>
        <dbReference type="Pfam" id="PF02775"/>
    </source>
</evidence>
<dbReference type="InterPro" id="IPR000399">
    <property type="entry name" value="TPP-bd_CS"/>
</dbReference>
<feature type="compositionally biased region" description="Low complexity" evidence="4">
    <location>
        <begin position="30"/>
        <end position="41"/>
    </location>
</feature>
<feature type="region of interest" description="Disordered" evidence="4">
    <location>
        <begin position="1"/>
        <end position="52"/>
    </location>
</feature>
<evidence type="ECO:0000256" key="4">
    <source>
        <dbReference type="SAM" id="MobiDB-lite"/>
    </source>
</evidence>
<dbReference type="Pfam" id="PF00205">
    <property type="entry name" value="TPP_enzyme_M"/>
    <property type="match status" value="1"/>
</dbReference>
<gene>
    <name evidence="8" type="primary">alsS</name>
    <name evidence="8" type="ORF">GCM10010345_77250</name>
</gene>
<dbReference type="InterPro" id="IPR029061">
    <property type="entry name" value="THDP-binding"/>
</dbReference>
<dbReference type="SUPFAM" id="SSF52518">
    <property type="entry name" value="Thiamin diphosphate-binding fold (THDP-binding)"/>
    <property type="match status" value="2"/>
</dbReference>
<dbReference type="NCBIfam" id="NF006378">
    <property type="entry name" value="PRK08617.1"/>
    <property type="match status" value="1"/>
</dbReference>
<dbReference type="PROSITE" id="PS00187">
    <property type="entry name" value="TPP_ENZYMES"/>
    <property type="match status" value="1"/>
</dbReference>
<dbReference type="InterPro" id="IPR012001">
    <property type="entry name" value="Thiamin_PyroP_enz_TPP-bd_dom"/>
</dbReference>
<reference evidence="9" key="1">
    <citation type="journal article" date="2019" name="Int. J. Syst. Evol. Microbiol.">
        <title>The Global Catalogue of Microorganisms (GCM) 10K type strain sequencing project: providing services to taxonomists for standard genome sequencing and annotation.</title>
        <authorList>
            <consortium name="The Broad Institute Genomics Platform"/>
            <consortium name="The Broad Institute Genome Sequencing Center for Infectious Disease"/>
            <person name="Wu L."/>
            <person name="Ma J."/>
        </authorList>
    </citation>
    <scope>NUCLEOTIDE SEQUENCE [LARGE SCALE GENOMIC DNA]</scope>
    <source>
        <strain evidence="9">JCM 4733</strain>
    </source>
</reference>
<accession>A0ABQ3DAS6</accession>
<feature type="domain" description="Thiamine pyrophosphate enzyme N-terminal TPP-binding" evidence="7">
    <location>
        <begin position="56"/>
        <end position="168"/>
    </location>
</feature>
<dbReference type="CDD" id="cd07035">
    <property type="entry name" value="TPP_PYR_POX_like"/>
    <property type="match status" value="1"/>
</dbReference>